<reference evidence="8 9" key="1">
    <citation type="submission" date="2017-04" db="EMBL/GenBank/DDBJ databases">
        <title>High diversity of culturable Acinetobacter species in natural soil and water ecosystems.</title>
        <authorList>
            <person name="Nemec A."/>
            <person name="Radolfova-Krizova L."/>
        </authorList>
    </citation>
    <scope>NUCLEOTIDE SEQUENCE [LARGE SCALE GENOMIC DNA]</scope>
    <source>
        <strain evidence="8 9">ANC 4999</strain>
    </source>
</reference>
<dbReference type="SUPFAM" id="SSF50156">
    <property type="entry name" value="PDZ domain-like"/>
    <property type="match status" value="1"/>
</dbReference>
<dbReference type="InterPro" id="IPR004447">
    <property type="entry name" value="Peptidase_S41A"/>
</dbReference>
<dbReference type="Pfam" id="PF17804">
    <property type="entry name" value="TSP_NTD"/>
    <property type="match status" value="1"/>
</dbReference>
<feature type="domain" description="PDZ" evidence="7">
    <location>
        <begin position="264"/>
        <end position="341"/>
    </location>
</feature>
<comment type="similarity">
    <text evidence="1 5">Belongs to the peptidase S41A family.</text>
</comment>
<evidence type="ECO:0000256" key="6">
    <source>
        <dbReference type="SAM" id="MobiDB-lite"/>
    </source>
</evidence>
<dbReference type="Proteomes" id="UP000242765">
    <property type="component" value="Unassembled WGS sequence"/>
</dbReference>
<gene>
    <name evidence="8" type="ORF">B9T28_11015</name>
</gene>
<evidence type="ECO:0000256" key="3">
    <source>
        <dbReference type="ARBA" id="ARBA00022801"/>
    </source>
</evidence>
<dbReference type="Gene3D" id="3.30.750.44">
    <property type="match status" value="1"/>
</dbReference>
<dbReference type="Pfam" id="PF00595">
    <property type="entry name" value="PDZ"/>
    <property type="match status" value="1"/>
</dbReference>
<dbReference type="InterPro" id="IPR001478">
    <property type="entry name" value="PDZ"/>
</dbReference>
<dbReference type="Pfam" id="PF11818">
    <property type="entry name" value="DUF3340"/>
    <property type="match status" value="1"/>
</dbReference>
<dbReference type="GO" id="GO:0007165">
    <property type="term" value="P:signal transduction"/>
    <property type="evidence" value="ECO:0007669"/>
    <property type="project" value="TreeGrafter"/>
</dbReference>
<dbReference type="InterPro" id="IPR020992">
    <property type="entry name" value="Tail_Prtase_C"/>
</dbReference>
<evidence type="ECO:0000259" key="7">
    <source>
        <dbReference type="PROSITE" id="PS50106"/>
    </source>
</evidence>
<dbReference type="InterPro" id="IPR005151">
    <property type="entry name" value="Tail-specific_protease"/>
</dbReference>
<dbReference type="InterPro" id="IPR029045">
    <property type="entry name" value="ClpP/crotonase-like_dom_sf"/>
</dbReference>
<dbReference type="AlphaFoldDB" id="A0A1Y3CCB2"/>
<dbReference type="GO" id="GO:0030288">
    <property type="term" value="C:outer membrane-bounded periplasmic space"/>
    <property type="evidence" value="ECO:0007669"/>
    <property type="project" value="TreeGrafter"/>
</dbReference>
<feature type="compositionally biased region" description="Basic and acidic residues" evidence="6">
    <location>
        <begin position="192"/>
        <end position="201"/>
    </location>
</feature>
<keyword evidence="4 5" id="KW-0720">Serine protease</keyword>
<evidence type="ECO:0000256" key="5">
    <source>
        <dbReference type="RuleBase" id="RU004404"/>
    </source>
</evidence>
<sequence>MKLQTIACAVAIATGSLFFTHTIDQAMAETNPASVSQSIHPTQEQALVTRQLATLIDRQHYLNMRLDANTSNRILEMYIDSLDPEHTLFLAPEIEKYKKQYGATLGASLKAGDLSGPYGIHAQYRERLKEFYTFILAELKKPQNLNQPHEYIDSDREKAPFFTTKTELENYWRKTLVSQLINLTISKQEDQAKQKALKDDPSLANGQNLASPEDLSPVQMLTKRYTRQLERIGRTKSDDVLERILNAMTLTYDPHSNYFPPVDAMELNRQTTLQLEGIGVSIRPERGNEDYTKIETIVDGGPASKSGQVKSGDRIIGVAQDGNKMVDVIGWPSSEIVGLIRGKRGTKVAVKLLGAGASMNQARVVTLTRDVIQEEDAGVRTRTVEISRDGQKHKFGVLEIPSFYLNYRARRAGTEYRSVAEDTNKALQSLAAQNVEGIIIDLRNNPGGSLEEVAKMIGQVIKEGPVVQIRDGNGNVSVFQDTDGGAQTYAGPLAVLINLASASASEIYSAAIQDYDRGVVIGSTTTGKGTAQVQLDSLAYGQATLTQRKFYRVTGGSTQNKGVVPDIKLVDIYDEEFGERKAKNALKWDTIPTAPFKRDGEIQKYIPQLTVLSQKRVAQDPQFQMLETRKNIAQQSKEQKKVVLDIDQRKAELNSLELKSLQAENTRRIATGQKPFSNWESYQASLDALAESRAKMKANQRPALPEEETFVMESANVLLDLANLKKTN</sequence>
<dbReference type="OrthoDB" id="9812068at2"/>
<keyword evidence="2 5" id="KW-0645">Protease</keyword>
<dbReference type="InterPro" id="IPR040573">
    <property type="entry name" value="TSP_N"/>
</dbReference>
<protein>
    <submittedName>
        <fullName evidence="8">Tail-specific protease</fullName>
    </submittedName>
</protein>
<proteinExistence type="inferred from homology"/>
<name>A0A1Y3CCB2_9GAMM</name>
<feature type="region of interest" description="Disordered" evidence="6">
    <location>
        <begin position="192"/>
        <end position="215"/>
    </location>
</feature>
<dbReference type="STRING" id="1977882.B9T28_11015"/>
<dbReference type="CDD" id="cd07560">
    <property type="entry name" value="Peptidase_S41_CPP"/>
    <property type="match status" value="1"/>
</dbReference>
<dbReference type="Pfam" id="PF03572">
    <property type="entry name" value="Peptidase_S41"/>
    <property type="match status" value="1"/>
</dbReference>
<keyword evidence="9" id="KW-1185">Reference proteome</keyword>
<dbReference type="RefSeq" id="WP_086204037.1">
    <property type="nucleotide sequence ID" value="NZ_NEGB01000006.1"/>
</dbReference>
<organism evidence="8 9">
    <name type="scientific">Acinetobacter silvestris</name>
    <dbReference type="NCBI Taxonomy" id="1977882"/>
    <lineage>
        <taxon>Bacteria</taxon>
        <taxon>Pseudomonadati</taxon>
        <taxon>Pseudomonadota</taxon>
        <taxon>Gammaproteobacteria</taxon>
        <taxon>Moraxellales</taxon>
        <taxon>Moraxellaceae</taxon>
        <taxon>Acinetobacter</taxon>
    </lineage>
</organism>
<dbReference type="InterPro" id="IPR036034">
    <property type="entry name" value="PDZ_sf"/>
</dbReference>
<dbReference type="GO" id="GO:0008236">
    <property type="term" value="F:serine-type peptidase activity"/>
    <property type="evidence" value="ECO:0007669"/>
    <property type="project" value="UniProtKB-KW"/>
</dbReference>
<dbReference type="Gene3D" id="2.30.42.10">
    <property type="match status" value="1"/>
</dbReference>
<dbReference type="GO" id="GO:0004175">
    <property type="term" value="F:endopeptidase activity"/>
    <property type="evidence" value="ECO:0007669"/>
    <property type="project" value="TreeGrafter"/>
</dbReference>
<dbReference type="GO" id="GO:0006508">
    <property type="term" value="P:proteolysis"/>
    <property type="evidence" value="ECO:0007669"/>
    <property type="project" value="UniProtKB-KW"/>
</dbReference>
<evidence type="ECO:0000256" key="2">
    <source>
        <dbReference type="ARBA" id="ARBA00022670"/>
    </source>
</evidence>
<dbReference type="SMART" id="SM00228">
    <property type="entry name" value="PDZ"/>
    <property type="match status" value="1"/>
</dbReference>
<comment type="caution">
    <text evidence="8">The sequence shown here is derived from an EMBL/GenBank/DDBJ whole genome shotgun (WGS) entry which is preliminary data.</text>
</comment>
<evidence type="ECO:0000313" key="9">
    <source>
        <dbReference type="Proteomes" id="UP000242765"/>
    </source>
</evidence>
<dbReference type="SMART" id="SM00245">
    <property type="entry name" value="TSPc"/>
    <property type="match status" value="1"/>
</dbReference>
<dbReference type="PANTHER" id="PTHR32060:SF22">
    <property type="entry name" value="CARBOXYL-TERMINAL-PROCESSING PEPTIDASE 3, CHLOROPLASTIC"/>
    <property type="match status" value="1"/>
</dbReference>
<evidence type="ECO:0000256" key="4">
    <source>
        <dbReference type="ARBA" id="ARBA00022825"/>
    </source>
</evidence>
<evidence type="ECO:0000313" key="8">
    <source>
        <dbReference type="EMBL" id="OTG64728.1"/>
    </source>
</evidence>
<dbReference type="NCBIfam" id="TIGR00225">
    <property type="entry name" value="prc"/>
    <property type="match status" value="1"/>
</dbReference>
<dbReference type="CDD" id="cd06782">
    <property type="entry name" value="cpPDZ_CPP-like"/>
    <property type="match status" value="1"/>
</dbReference>
<accession>A0A1Y3CCB2</accession>
<dbReference type="SUPFAM" id="SSF52096">
    <property type="entry name" value="ClpP/crotonase"/>
    <property type="match status" value="1"/>
</dbReference>
<dbReference type="Gene3D" id="3.90.226.10">
    <property type="entry name" value="2-enoyl-CoA Hydratase, Chain A, domain 1"/>
    <property type="match status" value="1"/>
</dbReference>
<evidence type="ECO:0000256" key="1">
    <source>
        <dbReference type="ARBA" id="ARBA00009179"/>
    </source>
</evidence>
<dbReference type="PROSITE" id="PS50106">
    <property type="entry name" value="PDZ"/>
    <property type="match status" value="1"/>
</dbReference>
<dbReference type="PANTHER" id="PTHR32060">
    <property type="entry name" value="TAIL-SPECIFIC PROTEASE"/>
    <property type="match status" value="1"/>
</dbReference>
<keyword evidence="3 5" id="KW-0378">Hydrolase</keyword>
<dbReference type="EMBL" id="NEGB01000006">
    <property type="protein sequence ID" value="OTG64728.1"/>
    <property type="molecule type" value="Genomic_DNA"/>
</dbReference>